<keyword evidence="2 8" id="KW-0963">Cytoplasm</keyword>
<feature type="binding site" evidence="8">
    <location>
        <position position="139"/>
    </location>
    <ligand>
        <name>GTP</name>
        <dbReference type="ChEBI" id="CHEBI:37565"/>
    </ligand>
</feature>
<dbReference type="InterPro" id="IPR037103">
    <property type="entry name" value="Tubulin/FtsZ-like_C"/>
</dbReference>
<dbReference type="Gene3D" id="3.40.50.1440">
    <property type="entry name" value="Tubulin/FtsZ, GTPase domain"/>
    <property type="match status" value="1"/>
</dbReference>
<evidence type="ECO:0000259" key="13">
    <source>
        <dbReference type="SMART" id="SM00865"/>
    </source>
</evidence>
<evidence type="ECO:0000313" key="14">
    <source>
        <dbReference type="EMBL" id="SEH06189.1"/>
    </source>
</evidence>
<dbReference type="InterPro" id="IPR003008">
    <property type="entry name" value="Tubulin_FtsZ_GTPase"/>
</dbReference>
<dbReference type="CDD" id="cd02201">
    <property type="entry name" value="FtsZ_type1"/>
    <property type="match status" value="1"/>
</dbReference>
<dbReference type="FunFam" id="3.40.50.1440:FF:000023">
    <property type="entry name" value="Cell division protein FtsZ"/>
    <property type="match status" value="1"/>
</dbReference>
<keyword evidence="6 8" id="KW-0717">Septation</keyword>
<dbReference type="PANTHER" id="PTHR30314">
    <property type="entry name" value="CELL DIVISION PROTEIN FTSZ-RELATED"/>
    <property type="match status" value="1"/>
</dbReference>
<dbReference type="InterPro" id="IPR000158">
    <property type="entry name" value="Cell_div_FtsZ"/>
</dbReference>
<evidence type="ECO:0000256" key="5">
    <source>
        <dbReference type="ARBA" id="ARBA00023134"/>
    </source>
</evidence>
<keyword evidence="3 8" id="KW-0132">Cell division</keyword>
<evidence type="ECO:0000256" key="1">
    <source>
        <dbReference type="ARBA" id="ARBA00009690"/>
    </source>
</evidence>
<dbReference type="GO" id="GO:0032153">
    <property type="term" value="C:cell division site"/>
    <property type="evidence" value="ECO:0007669"/>
    <property type="project" value="UniProtKB-UniRule"/>
</dbReference>
<dbReference type="GO" id="GO:0005737">
    <property type="term" value="C:cytoplasm"/>
    <property type="evidence" value="ECO:0007669"/>
    <property type="project" value="UniProtKB-SubCell"/>
</dbReference>
<feature type="binding site" evidence="8">
    <location>
        <begin position="21"/>
        <end position="25"/>
    </location>
    <ligand>
        <name>GTP</name>
        <dbReference type="ChEBI" id="CHEBI:37565"/>
    </ligand>
</feature>
<evidence type="ECO:0000256" key="4">
    <source>
        <dbReference type="ARBA" id="ARBA00022741"/>
    </source>
</evidence>
<dbReference type="EMBL" id="FMSV02000440">
    <property type="protein sequence ID" value="SEH06189.1"/>
    <property type="molecule type" value="Genomic_DNA"/>
</dbReference>
<feature type="region of interest" description="Disordered" evidence="11">
    <location>
        <begin position="358"/>
        <end position="380"/>
    </location>
</feature>
<evidence type="ECO:0000256" key="7">
    <source>
        <dbReference type="ARBA" id="ARBA00023306"/>
    </source>
</evidence>
<comment type="similarity">
    <text evidence="1 8 10">Belongs to the FtsZ family.</text>
</comment>
<evidence type="ECO:0000256" key="6">
    <source>
        <dbReference type="ARBA" id="ARBA00023210"/>
    </source>
</evidence>
<dbReference type="PROSITE" id="PS01135">
    <property type="entry name" value="FTSZ_2"/>
    <property type="match status" value="1"/>
</dbReference>
<dbReference type="GO" id="GO:0000917">
    <property type="term" value="P:division septum assembly"/>
    <property type="evidence" value="ECO:0007669"/>
    <property type="project" value="UniProtKB-KW"/>
</dbReference>
<dbReference type="PANTHER" id="PTHR30314:SF3">
    <property type="entry name" value="MITOCHONDRIAL DIVISION PROTEIN FSZA"/>
    <property type="match status" value="1"/>
</dbReference>
<feature type="domain" description="Tubulin/FtsZ GTPase" evidence="12">
    <location>
        <begin position="13"/>
        <end position="205"/>
    </location>
</feature>
<keyword evidence="4 8" id="KW-0547">Nucleotide-binding</keyword>
<evidence type="ECO:0000256" key="9">
    <source>
        <dbReference type="NCBIfam" id="TIGR00065"/>
    </source>
</evidence>
<organism evidence="14 15">
    <name type="scientific">Candidatus Venteria ishoeyi</name>
    <dbReference type="NCBI Taxonomy" id="1899563"/>
    <lineage>
        <taxon>Bacteria</taxon>
        <taxon>Pseudomonadati</taxon>
        <taxon>Pseudomonadota</taxon>
        <taxon>Gammaproteobacteria</taxon>
        <taxon>Thiotrichales</taxon>
        <taxon>Thiotrichaceae</taxon>
        <taxon>Venteria</taxon>
    </lineage>
</organism>
<evidence type="ECO:0000313" key="15">
    <source>
        <dbReference type="Proteomes" id="UP000236724"/>
    </source>
</evidence>
<dbReference type="GO" id="GO:0003924">
    <property type="term" value="F:GTPase activity"/>
    <property type="evidence" value="ECO:0007669"/>
    <property type="project" value="UniProtKB-UniRule"/>
</dbReference>
<evidence type="ECO:0000256" key="2">
    <source>
        <dbReference type="ARBA" id="ARBA00022490"/>
    </source>
</evidence>
<dbReference type="RefSeq" id="WP_103920046.1">
    <property type="nucleotide sequence ID" value="NZ_FMSV02000440.1"/>
</dbReference>
<dbReference type="PROSITE" id="PS01134">
    <property type="entry name" value="FTSZ_1"/>
    <property type="match status" value="1"/>
</dbReference>
<proteinExistence type="inferred from homology"/>
<dbReference type="SMART" id="SM00864">
    <property type="entry name" value="Tubulin"/>
    <property type="match status" value="1"/>
</dbReference>
<dbReference type="Proteomes" id="UP000236724">
    <property type="component" value="Unassembled WGS sequence"/>
</dbReference>
<dbReference type="SUPFAM" id="SSF52490">
    <property type="entry name" value="Tubulin nucleotide-binding domain-like"/>
    <property type="match status" value="1"/>
</dbReference>
<evidence type="ECO:0000259" key="12">
    <source>
        <dbReference type="SMART" id="SM00864"/>
    </source>
</evidence>
<comment type="subunit">
    <text evidence="8">Homodimer. Polymerizes to form a dynamic ring structure in a strictly GTP-dependent manner. Interacts directly with several other division proteins.</text>
</comment>
<evidence type="ECO:0000256" key="10">
    <source>
        <dbReference type="RuleBase" id="RU000631"/>
    </source>
</evidence>
<dbReference type="Gene3D" id="3.30.1330.20">
    <property type="entry name" value="Tubulin/FtsZ, C-terminal domain"/>
    <property type="match status" value="1"/>
</dbReference>
<dbReference type="InterPro" id="IPR018316">
    <property type="entry name" value="Tubulin/FtsZ_2-layer-sand-dom"/>
</dbReference>
<dbReference type="Pfam" id="PF12327">
    <property type="entry name" value="FtsZ_C"/>
    <property type="match status" value="1"/>
</dbReference>
<dbReference type="InterPro" id="IPR024757">
    <property type="entry name" value="FtsZ_C"/>
</dbReference>
<keyword evidence="15" id="KW-1185">Reference proteome</keyword>
<dbReference type="GO" id="GO:0005525">
    <property type="term" value="F:GTP binding"/>
    <property type="evidence" value="ECO:0007669"/>
    <property type="project" value="UniProtKB-UniRule"/>
</dbReference>
<dbReference type="SMART" id="SM00865">
    <property type="entry name" value="Tubulin_C"/>
    <property type="match status" value="1"/>
</dbReference>
<dbReference type="AlphaFoldDB" id="A0A1H6FA60"/>
<dbReference type="GO" id="GO:0043093">
    <property type="term" value="P:FtsZ-dependent cytokinesis"/>
    <property type="evidence" value="ECO:0007669"/>
    <property type="project" value="UniProtKB-UniRule"/>
</dbReference>
<dbReference type="InterPro" id="IPR045061">
    <property type="entry name" value="FtsZ/CetZ"/>
</dbReference>
<accession>A0A1H6FA60</accession>
<feature type="binding site" evidence="8">
    <location>
        <position position="143"/>
    </location>
    <ligand>
        <name>GTP</name>
        <dbReference type="ChEBI" id="CHEBI:37565"/>
    </ligand>
</feature>
<evidence type="ECO:0000256" key="3">
    <source>
        <dbReference type="ARBA" id="ARBA00022618"/>
    </source>
</evidence>
<comment type="subcellular location">
    <subcellularLocation>
        <location evidence="8">Cytoplasm</location>
    </subcellularLocation>
    <text evidence="8">Assembles at midcell at the inner surface of the cytoplasmic membrane.</text>
</comment>
<keyword evidence="7 8" id="KW-0131">Cell cycle</keyword>
<evidence type="ECO:0000256" key="11">
    <source>
        <dbReference type="SAM" id="MobiDB-lite"/>
    </source>
</evidence>
<comment type="function">
    <text evidence="8 10">Essential cell division protein that forms a contractile ring structure (Z ring) at the future cell division site. The regulation of the ring assembly controls the timing and the location of cell division. One of the functions of the FtsZ ring is to recruit other cell division proteins to the septum to produce a new cell wall between the dividing cells. Binds GTP and shows GTPase activity.</text>
</comment>
<dbReference type="NCBIfam" id="TIGR00065">
    <property type="entry name" value="ftsZ"/>
    <property type="match status" value="1"/>
</dbReference>
<dbReference type="InterPro" id="IPR008280">
    <property type="entry name" value="Tub_FtsZ_C"/>
</dbReference>
<feature type="binding site" evidence="8">
    <location>
        <position position="187"/>
    </location>
    <ligand>
        <name>GTP</name>
        <dbReference type="ChEBI" id="CHEBI:37565"/>
    </ligand>
</feature>
<reference evidence="14 15" key="1">
    <citation type="submission" date="2016-10" db="EMBL/GenBank/DDBJ databases">
        <authorList>
            <person name="de Groot N.N."/>
        </authorList>
    </citation>
    <scope>NUCLEOTIDE SEQUENCE [LARGE SCALE GENOMIC DNA]</scope>
    <source>
        <strain evidence="14">MBHS1</strain>
    </source>
</reference>
<gene>
    <name evidence="8 14" type="primary">ftsZ</name>
    <name evidence="14" type="ORF">MBHS_02044</name>
</gene>
<evidence type="ECO:0000256" key="8">
    <source>
        <dbReference type="HAMAP-Rule" id="MF_00909"/>
    </source>
</evidence>
<sequence length="416" mass="43640">MFELVDTYSQNAVIKVMGIGGGGGNAVEHMLAGSIEGVEFIVANTDAQALSNSSARTVLQLGTEVTKGLGAGANPEIGQQAALEDRERIMSALEGTDMIFLTAGMGGGTGTGAAPVIAQVAKEMGILTVAVVTRPFPFEGRKRAAIAEDGIKELSEHVDSLITIPNEKLLSVLGRDTSLLDAFKAANNVLYSAVQGISELITRPGLINVDFADVSTVMQSMGMAMMGTGYASGEDRAQQAAKEAISSPLLEDIDLSGAQGILVNMTAGLDMTIGEFEEMGAVIEEFASDNATVVVGSVIDPEMSDEVRVTVIATGVSPAVPAMQRAKPTEREARPVEVVKPVAAPPSPAVVEVAKTVPPTQPVQKPAPETTNYADFDRPPLVRHKTAEVVENSAAQEKEADTEYFDIPAFLRRQAD</sequence>
<feature type="binding site" evidence="8">
    <location>
        <begin position="108"/>
        <end position="110"/>
    </location>
    <ligand>
        <name>GTP</name>
        <dbReference type="ChEBI" id="CHEBI:37565"/>
    </ligand>
</feature>
<dbReference type="Pfam" id="PF00091">
    <property type="entry name" value="Tubulin"/>
    <property type="match status" value="1"/>
</dbReference>
<keyword evidence="5 8" id="KW-0342">GTP-binding</keyword>
<dbReference type="HAMAP" id="MF_00909">
    <property type="entry name" value="FtsZ"/>
    <property type="match status" value="1"/>
</dbReference>
<dbReference type="SUPFAM" id="SSF55307">
    <property type="entry name" value="Tubulin C-terminal domain-like"/>
    <property type="match status" value="1"/>
</dbReference>
<dbReference type="OrthoDB" id="9813375at2"/>
<feature type="domain" description="Tubulin/FtsZ 2-layer sandwich" evidence="13">
    <location>
        <begin position="207"/>
        <end position="325"/>
    </location>
</feature>
<dbReference type="PRINTS" id="PR00423">
    <property type="entry name" value="CELLDVISFTSZ"/>
</dbReference>
<dbReference type="InterPro" id="IPR036525">
    <property type="entry name" value="Tubulin/FtsZ_GTPase_sf"/>
</dbReference>
<name>A0A1H6FA60_9GAMM</name>
<dbReference type="InterPro" id="IPR020805">
    <property type="entry name" value="Cell_div_FtsZ_CS"/>
</dbReference>
<dbReference type="GO" id="GO:0051258">
    <property type="term" value="P:protein polymerization"/>
    <property type="evidence" value="ECO:0007669"/>
    <property type="project" value="UniProtKB-UniRule"/>
</dbReference>
<protein>
    <recommendedName>
        <fullName evidence="8 9">Cell division protein FtsZ</fullName>
    </recommendedName>
</protein>